<dbReference type="InterPro" id="IPR044770">
    <property type="entry name" value="MFS_spinster-like"/>
</dbReference>
<evidence type="ECO:0000256" key="5">
    <source>
        <dbReference type="ARBA" id="ARBA00023136"/>
    </source>
</evidence>
<protein>
    <submittedName>
        <fullName evidence="8">MFS transporter</fullName>
    </submittedName>
</protein>
<dbReference type="Gene3D" id="1.20.1250.20">
    <property type="entry name" value="MFS general substrate transporter like domains"/>
    <property type="match status" value="1"/>
</dbReference>
<dbReference type="InterPro" id="IPR011701">
    <property type="entry name" value="MFS"/>
</dbReference>
<organism evidence="8 9">
    <name type="scientific">Brevundimonas aurifodinae</name>
    <dbReference type="NCBI Taxonomy" id="1508312"/>
    <lineage>
        <taxon>Bacteria</taxon>
        <taxon>Pseudomonadati</taxon>
        <taxon>Pseudomonadota</taxon>
        <taxon>Alphaproteobacteria</taxon>
        <taxon>Caulobacterales</taxon>
        <taxon>Caulobacteraceae</taxon>
        <taxon>Brevundimonas</taxon>
    </lineage>
</organism>
<keyword evidence="9" id="KW-1185">Reference proteome</keyword>
<evidence type="ECO:0000256" key="1">
    <source>
        <dbReference type="ARBA" id="ARBA00004141"/>
    </source>
</evidence>
<feature type="transmembrane region" description="Helical" evidence="6">
    <location>
        <begin position="425"/>
        <end position="447"/>
    </location>
</feature>
<dbReference type="InterPro" id="IPR036259">
    <property type="entry name" value="MFS_trans_sf"/>
</dbReference>
<dbReference type="Pfam" id="PF07690">
    <property type="entry name" value="MFS_1"/>
    <property type="match status" value="1"/>
</dbReference>
<comment type="subcellular location">
    <subcellularLocation>
        <location evidence="1">Membrane</location>
        <topology evidence="1">Multi-pass membrane protein</topology>
    </subcellularLocation>
</comment>
<name>A0ABV1NL41_9CAUL</name>
<feature type="domain" description="Major facilitator superfamily (MFS) profile" evidence="7">
    <location>
        <begin position="36"/>
        <end position="452"/>
    </location>
</feature>
<dbReference type="InterPro" id="IPR020846">
    <property type="entry name" value="MFS_dom"/>
</dbReference>
<dbReference type="PROSITE" id="PS50850">
    <property type="entry name" value="MFS"/>
    <property type="match status" value="1"/>
</dbReference>
<dbReference type="PANTHER" id="PTHR23505:SF79">
    <property type="entry name" value="PROTEIN SPINSTER"/>
    <property type="match status" value="1"/>
</dbReference>
<sequence>MLQAAEPASIVDNNDKWEAGLETDAGKVGSGYRRYGLALLMVVLTFNFLDRQIVNILAEQIKTDLGISDAQIGLMTGFAFAVLYTVLGLPIARWAERGDRVVIISVALAVWSGFTVACGFAQSFLQLLLARVGVGVGEAGCTPPSHSLISDYAPREKRASALAFYSLGIPLGSLAGLAVGGVAADLYGWRVAFVLAGAPGLLLALVVLFTLREPRRTQTPAAVRDSAAPISGRDAWAALRRSRTFWWMSGGAATMGFLGYGHLAFYGSFYFRNHAEALAALVPAGSDLGPAAVLGLSLGVLVGLCGLAGTFLGGQIADWGAKRDVRIYMTLPAVAVLLGAPFFLAAASVKDLGLSFLLLTVPLTLNSLWYGPVYASAQSLVPPQCRATASAVLLFIINLVGLGLGPLAVGLLSDGFATTMGLAEGLRWALITTAAAGLVAAACFLVARRSIRHEMVS</sequence>
<keyword evidence="5 6" id="KW-0472">Membrane</keyword>
<evidence type="ECO:0000256" key="2">
    <source>
        <dbReference type="ARBA" id="ARBA00022448"/>
    </source>
</evidence>
<feature type="transmembrane region" description="Helical" evidence="6">
    <location>
        <begin position="70"/>
        <end position="95"/>
    </location>
</feature>
<evidence type="ECO:0000313" key="8">
    <source>
        <dbReference type="EMBL" id="MEQ7154570.1"/>
    </source>
</evidence>
<feature type="transmembrane region" description="Helical" evidence="6">
    <location>
        <begin position="101"/>
        <end position="121"/>
    </location>
</feature>
<evidence type="ECO:0000313" key="9">
    <source>
        <dbReference type="Proteomes" id="UP001445732"/>
    </source>
</evidence>
<keyword evidence="3 6" id="KW-0812">Transmembrane</keyword>
<proteinExistence type="predicted"/>
<accession>A0ABV1NL41</accession>
<evidence type="ECO:0000256" key="4">
    <source>
        <dbReference type="ARBA" id="ARBA00022989"/>
    </source>
</evidence>
<reference evidence="8 9" key="1">
    <citation type="submission" date="2024-06" db="EMBL/GenBank/DDBJ databases">
        <title>Brevundimonas sp. C11.</title>
        <authorList>
            <person name="Maltman C."/>
        </authorList>
    </citation>
    <scope>NUCLEOTIDE SEQUENCE [LARGE SCALE GENOMIC DNA]</scope>
    <source>
        <strain evidence="8 9">C11</strain>
    </source>
</reference>
<evidence type="ECO:0000256" key="6">
    <source>
        <dbReference type="SAM" id="Phobius"/>
    </source>
</evidence>
<feature type="transmembrane region" description="Helical" evidence="6">
    <location>
        <begin position="162"/>
        <end position="183"/>
    </location>
</feature>
<dbReference type="CDD" id="cd17328">
    <property type="entry name" value="MFS_spinster_like"/>
    <property type="match status" value="1"/>
</dbReference>
<feature type="transmembrane region" description="Helical" evidence="6">
    <location>
        <begin position="325"/>
        <end position="346"/>
    </location>
</feature>
<dbReference type="PANTHER" id="PTHR23505">
    <property type="entry name" value="SPINSTER"/>
    <property type="match status" value="1"/>
</dbReference>
<evidence type="ECO:0000256" key="3">
    <source>
        <dbReference type="ARBA" id="ARBA00022692"/>
    </source>
</evidence>
<gene>
    <name evidence="8" type="ORF">ABN401_05020</name>
</gene>
<dbReference type="RefSeq" id="WP_349683735.1">
    <property type="nucleotide sequence ID" value="NZ_JBEGDD010000003.1"/>
</dbReference>
<feature type="transmembrane region" description="Helical" evidence="6">
    <location>
        <begin position="189"/>
        <end position="211"/>
    </location>
</feature>
<keyword evidence="4 6" id="KW-1133">Transmembrane helix</keyword>
<feature type="transmembrane region" description="Helical" evidence="6">
    <location>
        <begin position="291"/>
        <end position="313"/>
    </location>
</feature>
<feature type="transmembrane region" description="Helical" evidence="6">
    <location>
        <begin position="391"/>
        <end position="413"/>
    </location>
</feature>
<keyword evidence="2" id="KW-0813">Transport</keyword>
<evidence type="ECO:0000259" key="7">
    <source>
        <dbReference type="PROSITE" id="PS50850"/>
    </source>
</evidence>
<dbReference type="SUPFAM" id="SSF103473">
    <property type="entry name" value="MFS general substrate transporter"/>
    <property type="match status" value="1"/>
</dbReference>
<feature type="transmembrane region" description="Helical" evidence="6">
    <location>
        <begin position="32"/>
        <end position="49"/>
    </location>
</feature>
<feature type="transmembrane region" description="Helical" evidence="6">
    <location>
        <begin position="352"/>
        <end position="370"/>
    </location>
</feature>
<feature type="transmembrane region" description="Helical" evidence="6">
    <location>
        <begin position="245"/>
        <end position="271"/>
    </location>
</feature>
<dbReference type="EMBL" id="JBEGDD010000003">
    <property type="protein sequence ID" value="MEQ7154570.1"/>
    <property type="molecule type" value="Genomic_DNA"/>
</dbReference>
<dbReference type="Proteomes" id="UP001445732">
    <property type="component" value="Unassembled WGS sequence"/>
</dbReference>
<comment type="caution">
    <text evidence="8">The sequence shown here is derived from an EMBL/GenBank/DDBJ whole genome shotgun (WGS) entry which is preliminary data.</text>
</comment>